<dbReference type="CDD" id="cd14720">
    <property type="entry name" value="bZIP_NFE2-like"/>
    <property type="match status" value="1"/>
</dbReference>
<feature type="compositionally biased region" description="Basic and acidic residues" evidence="7">
    <location>
        <begin position="317"/>
        <end position="326"/>
    </location>
</feature>
<feature type="compositionally biased region" description="Polar residues" evidence="7">
    <location>
        <begin position="126"/>
        <end position="138"/>
    </location>
</feature>
<evidence type="ECO:0000256" key="6">
    <source>
        <dbReference type="ARBA" id="ARBA00023242"/>
    </source>
</evidence>
<feature type="compositionally biased region" description="Low complexity" evidence="7">
    <location>
        <begin position="142"/>
        <end position="304"/>
    </location>
</feature>
<sequence>MKDLKKYLTEGLLQVTLLLSLAGVRVDLDFYLPPIREIIQGGSSAYSQIPFHSLRDTWGGPSLHPKSPDLDAFFTARRLLCEVRSLGDPRIPRTELSAWLVHAEPARPAEHTDNSEDPIQPPARSSDPQPGTRATSAPAQPGTGATSSSADAGTGATSSSAEAGTGATSSSAEAGTGATSSSAEAGTGATSSSAEAGTGATSSSAGAGTGATSSSAGAGTGATSSSAGAGTGATSSSAGAGTGATSSSAGAGTGATSSSAGAGTGATSSSAGAGTGATSSSAGAGTRTTLSSGETGTRTTSTSLHADTRATSSPGDNTKEVQEEKLGSSQSSGYSFLQNEQEKTRLEEDLPPQNGEEESVLGVIGDAGLTNGNDHVGTEICRNPTEPSLFFEEFIQLLTQTENAPEGTNENSLHSTNANFRLPSGSSMGELWQDLLSLPDLNITLEDIQPVNNINSVNPPRPYNVDFTEAISQDVSLREAMFLSNQTSRTPGDLTRMQAGFSQLNSSSDPEGSLSASNLTALFSPMDNTTRNLTHQDLLSGLDENVFDEINLMSLALEEGFDPLDVSQLFEEPDSDSGLSLNSSHSPTYASSSDSSSVSFGDDEGANAYSSDSESLSFDGLEGAVGGNWPEVNKFCHSDFQEDSNSYDVTIQNVQHNHTYNQMPNAEDPVPEHHYSWPAKPSRLRDPCPSGMDKTLSRDQRRAKSLQIPFSVDEIVSMPVETFNNMLTKHFLTDNQVSVIRDIRRRGKNKVAAQNCRKRKLDVILTLEDDVSHLKAHKERLLKERTQCIKSVGHMKQKVNELYRDVFSRLRDEQGQTVNPSQYALHCNSDGSIMVVPRRLFKSEQNKETHKDKKQK</sequence>
<dbReference type="OrthoDB" id="7458135at2759"/>
<feature type="compositionally biased region" description="Low complexity" evidence="7">
    <location>
        <begin position="576"/>
        <end position="599"/>
    </location>
</feature>
<dbReference type="InterPro" id="IPR046347">
    <property type="entry name" value="bZIP_sf"/>
</dbReference>
<organism evidence="9 10">
    <name type="scientific">Leptobrachium leishanense</name>
    <name type="common">Leishan spiny toad</name>
    <dbReference type="NCBI Taxonomy" id="445787"/>
    <lineage>
        <taxon>Eukaryota</taxon>
        <taxon>Metazoa</taxon>
        <taxon>Chordata</taxon>
        <taxon>Craniata</taxon>
        <taxon>Vertebrata</taxon>
        <taxon>Euteleostomi</taxon>
        <taxon>Amphibia</taxon>
        <taxon>Batrachia</taxon>
        <taxon>Anura</taxon>
        <taxon>Pelobatoidea</taxon>
        <taxon>Megophryidae</taxon>
        <taxon>Leptobrachium</taxon>
    </lineage>
</organism>
<keyword evidence="5" id="KW-0804">Transcription</keyword>
<evidence type="ECO:0000256" key="2">
    <source>
        <dbReference type="ARBA" id="ARBA00023015"/>
    </source>
</evidence>
<proteinExistence type="inferred from homology"/>
<evidence type="ECO:0000256" key="7">
    <source>
        <dbReference type="SAM" id="MobiDB-lite"/>
    </source>
</evidence>
<keyword evidence="3" id="KW-0238">DNA-binding</keyword>
<dbReference type="PROSITE" id="PS00036">
    <property type="entry name" value="BZIP_BASIC"/>
    <property type="match status" value="1"/>
</dbReference>
<dbReference type="InterPro" id="IPR004827">
    <property type="entry name" value="bZIP"/>
</dbReference>
<feature type="region of interest" description="Disordered" evidence="7">
    <location>
        <begin position="107"/>
        <end position="356"/>
    </location>
</feature>
<dbReference type="InterPro" id="IPR008917">
    <property type="entry name" value="TF_DNA-bd_sf"/>
</dbReference>
<reference evidence="9" key="1">
    <citation type="submission" date="2025-08" db="UniProtKB">
        <authorList>
            <consortium name="Ensembl"/>
        </authorList>
    </citation>
    <scope>IDENTIFICATION</scope>
</reference>
<gene>
    <name evidence="9" type="primary">NFE2L3</name>
</gene>
<dbReference type="SUPFAM" id="SSF47454">
    <property type="entry name" value="A DNA-binding domain in eukaryotic transcription factors"/>
    <property type="match status" value="1"/>
</dbReference>
<evidence type="ECO:0000256" key="4">
    <source>
        <dbReference type="ARBA" id="ARBA00023159"/>
    </source>
</evidence>
<dbReference type="AlphaFoldDB" id="A0A8C5MFD0"/>
<evidence type="ECO:0000256" key="1">
    <source>
        <dbReference type="ARBA" id="ARBA00008157"/>
    </source>
</evidence>
<evidence type="ECO:0000259" key="8">
    <source>
        <dbReference type="PROSITE" id="PS50217"/>
    </source>
</evidence>
<dbReference type="PROSITE" id="PS50217">
    <property type="entry name" value="BZIP"/>
    <property type="match status" value="1"/>
</dbReference>
<comment type="similarity">
    <text evidence="1">Belongs to the bZIP family. CNC subfamily.</text>
</comment>
<dbReference type="Gene3D" id="1.10.880.10">
    <property type="entry name" value="Transcription factor, Skn-1-like, DNA-binding domain"/>
    <property type="match status" value="1"/>
</dbReference>
<feature type="region of interest" description="Disordered" evidence="7">
    <location>
        <begin position="679"/>
        <end position="700"/>
    </location>
</feature>
<dbReference type="GO" id="GO:0000981">
    <property type="term" value="F:DNA-binding transcription factor activity, RNA polymerase II-specific"/>
    <property type="evidence" value="ECO:0007669"/>
    <property type="project" value="TreeGrafter"/>
</dbReference>
<dbReference type="GO" id="GO:0005634">
    <property type="term" value="C:nucleus"/>
    <property type="evidence" value="ECO:0007669"/>
    <property type="project" value="TreeGrafter"/>
</dbReference>
<dbReference type="SUPFAM" id="SSF57959">
    <property type="entry name" value="Leucine zipper domain"/>
    <property type="match status" value="1"/>
</dbReference>
<feature type="region of interest" description="Disordered" evidence="7">
    <location>
        <begin position="568"/>
        <end position="617"/>
    </location>
</feature>
<dbReference type="InterPro" id="IPR004826">
    <property type="entry name" value="bZIP_Maf"/>
</dbReference>
<dbReference type="SMART" id="SM00338">
    <property type="entry name" value="BRLZ"/>
    <property type="match status" value="1"/>
</dbReference>
<reference evidence="9" key="2">
    <citation type="submission" date="2025-09" db="UniProtKB">
        <authorList>
            <consortium name="Ensembl"/>
        </authorList>
    </citation>
    <scope>IDENTIFICATION</scope>
</reference>
<evidence type="ECO:0000313" key="10">
    <source>
        <dbReference type="Proteomes" id="UP000694569"/>
    </source>
</evidence>
<evidence type="ECO:0000256" key="5">
    <source>
        <dbReference type="ARBA" id="ARBA00023163"/>
    </source>
</evidence>
<keyword evidence="2" id="KW-0805">Transcription regulation</keyword>
<keyword evidence="6" id="KW-0539">Nucleus</keyword>
<protein>
    <submittedName>
        <fullName evidence="9">NFE2 like bZIP transcription factor 3</fullName>
    </submittedName>
</protein>
<feature type="domain" description="BZIP" evidence="8">
    <location>
        <begin position="739"/>
        <end position="802"/>
    </location>
</feature>
<dbReference type="GeneTree" id="ENSGT00950000182892"/>
<accession>A0A8C5MFD0</accession>
<dbReference type="GO" id="GO:0000978">
    <property type="term" value="F:RNA polymerase II cis-regulatory region sequence-specific DNA binding"/>
    <property type="evidence" value="ECO:0007669"/>
    <property type="project" value="InterPro"/>
</dbReference>
<dbReference type="PANTHER" id="PTHR24411">
    <property type="entry name" value="NUCLEAR FACTOR ERYTHROID 2-RELATED FACTOR"/>
    <property type="match status" value="1"/>
</dbReference>
<evidence type="ECO:0000256" key="3">
    <source>
        <dbReference type="ARBA" id="ARBA00023125"/>
    </source>
</evidence>
<feature type="compositionally biased region" description="Polar residues" evidence="7">
    <location>
        <begin position="327"/>
        <end position="339"/>
    </location>
</feature>
<keyword evidence="10" id="KW-1185">Reference proteome</keyword>
<dbReference type="PANTHER" id="PTHR24411:SF8">
    <property type="entry name" value="NUCLEAR FACTOR ERYTHROID 2-RELATED FACTOR 3"/>
    <property type="match status" value="1"/>
</dbReference>
<dbReference type="Pfam" id="PF03131">
    <property type="entry name" value="bZIP_Maf"/>
    <property type="match status" value="1"/>
</dbReference>
<name>A0A8C5MFD0_9ANUR</name>
<keyword evidence="4" id="KW-0010">Activator</keyword>
<dbReference type="InterPro" id="IPR047167">
    <property type="entry name" value="NFE2-like"/>
</dbReference>
<dbReference type="Proteomes" id="UP000694569">
    <property type="component" value="Unplaced"/>
</dbReference>
<dbReference type="Ensembl" id="ENSLLET00000011698.1">
    <property type="protein sequence ID" value="ENSLLEP00000011242.1"/>
    <property type="gene ID" value="ENSLLEG00000007191.1"/>
</dbReference>
<evidence type="ECO:0000313" key="9">
    <source>
        <dbReference type="Ensembl" id="ENSLLEP00000011242.1"/>
    </source>
</evidence>